<proteinExistence type="predicted"/>
<reference evidence="2 3" key="1">
    <citation type="submission" date="2019-02" db="EMBL/GenBank/DDBJ databases">
        <title>Deep-cultivation of Planctomycetes and their phenomic and genomic characterization uncovers novel biology.</title>
        <authorList>
            <person name="Wiegand S."/>
            <person name="Jogler M."/>
            <person name="Boedeker C."/>
            <person name="Pinto D."/>
            <person name="Vollmers J."/>
            <person name="Rivas-Marin E."/>
            <person name="Kohn T."/>
            <person name="Peeters S.H."/>
            <person name="Heuer A."/>
            <person name="Rast P."/>
            <person name="Oberbeckmann S."/>
            <person name="Bunk B."/>
            <person name="Jeske O."/>
            <person name="Meyerdierks A."/>
            <person name="Storesund J.E."/>
            <person name="Kallscheuer N."/>
            <person name="Luecker S."/>
            <person name="Lage O.M."/>
            <person name="Pohl T."/>
            <person name="Merkel B.J."/>
            <person name="Hornburger P."/>
            <person name="Mueller R.-W."/>
            <person name="Bruemmer F."/>
            <person name="Labrenz M."/>
            <person name="Spormann A.M."/>
            <person name="Op den Camp H."/>
            <person name="Overmann J."/>
            <person name="Amann R."/>
            <person name="Jetten M.S.M."/>
            <person name="Mascher T."/>
            <person name="Medema M.H."/>
            <person name="Devos D.P."/>
            <person name="Kaster A.-K."/>
            <person name="Ovreas L."/>
            <person name="Rohde M."/>
            <person name="Galperin M.Y."/>
            <person name="Jogler C."/>
        </authorList>
    </citation>
    <scope>NUCLEOTIDE SEQUENCE [LARGE SCALE GENOMIC DNA]</scope>
    <source>
        <strain evidence="2 3">Mal48</strain>
    </source>
</reference>
<sequence length="44" mass="4710">MTGVDPTLSGNERSTTQAGSKENPSEKKLQGNSAFLMNSIQRQA</sequence>
<feature type="compositionally biased region" description="Polar residues" evidence="1">
    <location>
        <begin position="30"/>
        <end position="44"/>
    </location>
</feature>
<dbReference type="KEGG" id="tpol:Mal48_28760"/>
<name>A0A517QPT5_9PLAN</name>
<protein>
    <submittedName>
        <fullName evidence="2">Uncharacterized protein</fullName>
    </submittedName>
</protein>
<evidence type="ECO:0000256" key="1">
    <source>
        <dbReference type="SAM" id="MobiDB-lite"/>
    </source>
</evidence>
<evidence type="ECO:0000313" key="3">
    <source>
        <dbReference type="Proteomes" id="UP000315724"/>
    </source>
</evidence>
<feature type="compositionally biased region" description="Polar residues" evidence="1">
    <location>
        <begin position="8"/>
        <end position="22"/>
    </location>
</feature>
<gene>
    <name evidence="2" type="ORF">Mal48_28760</name>
</gene>
<accession>A0A517QPT5</accession>
<evidence type="ECO:0000313" key="2">
    <source>
        <dbReference type="EMBL" id="QDT33622.1"/>
    </source>
</evidence>
<feature type="region of interest" description="Disordered" evidence="1">
    <location>
        <begin position="1"/>
        <end position="44"/>
    </location>
</feature>
<keyword evidence="3" id="KW-1185">Reference proteome</keyword>
<dbReference type="AlphaFoldDB" id="A0A517QPT5"/>
<dbReference type="Proteomes" id="UP000315724">
    <property type="component" value="Chromosome"/>
</dbReference>
<dbReference type="EMBL" id="CP036267">
    <property type="protein sequence ID" value="QDT33622.1"/>
    <property type="molecule type" value="Genomic_DNA"/>
</dbReference>
<organism evidence="2 3">
    <name type="scientific">Thalassoglobus polymorphus</name>
    <dbReference type="NCBI Taxonomy" id="2527994"/>
    <lineage>
        <taxon>Bacteria</taxon>
        <taxon>Pseudomonadati</taxon>
        <taxon>Planctomycetota</taxon>
        <taxon>Planctomycetia</taxon>
        <taxon>Planctomycetales</taxon>
        <taxon>Planctomycetaceae</taxon>
        <taxon>Thalassoglobus</taxon>
    </lineage>
</organism>